<evidence type="ECO:0000313" key="2">
    <source>
        <dbReference type="EMBL" id="KAK0156520.1"/>
    </source>
</evidence>
<accession>A0AA47NDF4</accession>
<proteinExistence type="predicted"/>
<organism evidence="2 3">
    <name type="scientific">Merluccius polli</name>
    <name type="common">Benguela hake</name>
    <name type="synonym">Merluccius cadenati</name>
    <dbReference type="NCBI Taxonomy" id="89951"/>
    <lineage>
        <taxon>Eukaryota</taxon>
        <taxon>Metazoa</taxon>
        <taxon>Chordata</taxon>
        <taxon>Craniata</taxon>
        <taxon>Vertebrata</taxon>
        <taxon>Euteleostomi</taxon>
        <taxon>Actinopterygii</taxon>
        <taxon>Neopterygii</taxon>
        <taxon>Teleostei</taxon>
        <taxon>Neoteleostei</taxon>
        <taxon>Acanthomorphata</taxon>
        <taxon>Zeiogadaria</taxon>
        <taxon>Gadariae</taxon>
        <taxon>Gadiformes</taxon>
        <taxon>Gadoidei</taxon>
        <taxon>Merlucciidae</taxon>
        <taxon>Merluccius</taxon>
    </lineage>
</organism>
<dbReference type="InterPro" id="IPR021109">
    <property type="entry name" value="Peptidase_aspartic_dom_sf"/>
</dbReference>
<name>A0AA47NDF4_MERPO</name>
<dbReference type="Proteomes" id="UP001174136">
    <property type="component" value="Unassembled WGS sequence"/>
</dbReference>
<protein>
    <recommendedName>
        <fullName evidence="4">Peptidase A2 domain-containing protein</fullName>
    </recommendedName>
</protein>
<dbReference type="EMBL" id="JAOPHQ010000004">
    <property type="protein sequence ID" value="KAK0156520.1"/>
    <property type="molecule type" value="Genomic_DNA"/>
</dbReference>
<dbReference type="AlphaFoldDB" id="A0AA47NDF4"/>
<dbReference type="SUPFAM" id="SSF50630">
    <property type="entry name" value="Acid proteases"/>
    <property type="match status" value="1"/>
</dbReference>
<dbReference type="PANTHER" id="PTHR37984:SF9">
    <property type="entry name" value="INTEGRASE CATALYTIC DOMAIN-CONTAINING PROTEIN"/>
    <property type="match status" value="1"/>
</dbReference>
<reference evidence="2" key="1">
    <citation type="journal article" date="2023" name="Front. Mar. Sci.">
        <title>A new Merluccius polli reference genome to investigate the effects of global change in West African waters.</title>
        <authorList>
            <person name="Mateo J.L."/>
            <person name="Blanco-Fernandez C."/>
            <person name="Garcia-Vazquez E."/>
            <person name="Machado-Schiaffino G."/>
        </authorList>
    </citation>
    <scope>NUCLEOTIDE SEQUENCE</scope>
    <source>
        <strain evidence="2">C29</strain>
        <tissue evidence="2">Fin</tissue>
    </source>
</reference>
<keyword evidence="3" id="KW-1185">Reference proteome</keyword>
<dbReference type="InterPro" id="IPR050951">
    <property type="entry name" value="Retrovirus_Pol_polyprotein"/>
</dbReference>
<evidence type="ECO:0008006" key="4">
    <source>
        <dbReference type="Google" id="ProtNLM"/>
    </source>
</evidence>
<dbReference type="PANTHER" id="PTHR37984">
    <property type="entry name" value="PROTEIN CBG26694"/>
    <property type="match status" value="1"/>
</dbReference>
<evidence type="ECO:0000313" key="3">
    <source>
        <dbReference type="Proteomes" id="UP001174136"/>
    </source>
</evidence>
<gene>
    <name evidence="2" type="ORF">N1851_000189</name>
</gene>
<comment type="caution">
    <text evidence="2">The sequence shown here is derived from an EMBL/GenBank/DDBJ whole genome shotgun (WGS) entry which is preliminary data.</text>
</comment>
<sequence length="513" mass="57987">MANTHGATFNIQPPEPFDFSKPHEWPKWIRRFERFRQASNLTASSDDNQVNTLIYCMGDEADDVLRGLKLSDTDLRNYSKVREGFQSFFVVKRNIVYEHARFNMRKQEENETVDAFVTALYALAEHCNYGTLHDELLRDRIVVGLADKRLSERMQMEKNLDLEKAIDIARKSEAVKKQQNTLRSDTSGVKQMDAFSVDRVFQKRRHEERENPKFNKTKNNGAMPFNSQGKTTKLEALHTPSISVLPIVPSAIPVEKWVTTSVCLAGKAVHGIEEEESESFFLGCVSSDTDPWTVDIGIMDKNVTFKLDSGADVTVVSQTVLNNIFSDTQQPVLQKAEKLLYGPGRNPLDVSGFLRRGLTQTAEKVYVVKDLRTPLLGRPAIVAIGLLIRVNKEQGLMESTNIYVDAVIEGLPVSPMYVESLKEQLKGDSVCSRVMTLCTEGWPAHAKQEPALKNYWPERAMLTEKDGLLLKDTRLVIPAAMRNDVLAKLHEGHQGVEHPRRYYWARVGLGPPI</sequence>
<evidence type="ECO:0000256" key="1">
    <source>
        <dbReference type="SAM" id="MobiDB-lite"/>
    </source>
</evidence>
<feature type="region of interest" description="Disordered" evidence="1">
    <location>
        <begin position="206"/>
        <end position="225"/>
    </location>
</feature>